<dbReference type="EMBL" id="HBUF01423290">
    <property type="protein sequence ID" value="CAG6741095.1"/>
    <property type="molecule type" value="Transcribed_RNA"/>
</dbReference>
<name>A0A8D8Z555_9HEMI</name>
<evidence type="ECO:0000313" key="2">
    <source>
        <dbReference type="EMBL" id="CAG6741095.1"/>
    </source>
</evidence>
<accession>A0A8D8Z555</accession>
<proteinExistence type="predicted"/>
<feature type="region of interest" description="Disordered" evidence="1">
    <location>
        <begin position="1"/>
        <end position="20"/>
    </location>
</feature>
<sequence>MPRRREGGMECRKTKRQSEQIRKGMGENREVLIKIVKENKKLYIARLEVGGHCVDNEEDKCKPKGRARSAEHAQNRTRPRNKLIYWSQKVHCGESKWYRQS</sequence>
<protein>
    <submittedName>
        <fullName evidence="2">Uncharacterized protein</fullName>
    </submittedName>
</protein>
<reference evidence="2" key="1">
    <citation type="submission" date="2021-05" db="EMBL/GenBank/DDBJ databases">
        <authorList>
            <person name="Alioto T."/>
            <person name="Alioto T."/>
            <person name="Gomez Garrido J."/>
        </authorList>
    </citation>
    <scope>NUCLEOTIDE SEQUENCE</scope>
</reference>
<dbReference type="AlphaFoldDB" id="A0A8D8Z555"/>
<feature type="region of interest" description="Disordered" evidence="1">
    <location>
        <begin position="59"/>
        <end position="79"/>
    </location>
</feature>
<organism evidence="2">
    <name type="scientific">Cacopsylla melanoneura</name>
    <dbReference type="NCBI Taxonomy" id="428564"/>
    <lineage>
        <taxon>Eukaryota</taxon>
        <taxon>Metazoa</taxon>
        <taxon>Ecdysozoa</taxon>
        <taxon>Arthropoda</taxon>
        <taxon>Hexapoda</taxon>
        <taxon>Insecta</taxon>
        <taxon>Pterygota</taxon>
        <taxon>Neoptera</taxon>
        <taxon>Paraneoptera</taxon>
        <taxon>Hemiptera</taxon>
        <taxon>Sternorrhyncha</taxon>
        <taxon>Psylloidea</taxon>
        <taxon>Psyllidae</taxon>
        <taxon>Psyllinae</taxon>
        <taxon>Cacopsylla</taxon>
    </lineage>
</organism>
<evidence type="ECO:0000256" key="1">
    <source>
        <dbReference type="SAM" id="MobiDB-lite"/>
    </source>
</evidence>